<dbReference type="OrthoDB" id="21643at2759"/>
<feature type="region of interest" description="Disordered" evidence="4">
    <location>
        <begin position="267"/>
        <end position="451"/>
    </location>
</feature>
<dbReference type="RefSeq" id="XP_031859564.1">
    <property type="nucleotide sequence ID" value="XM_032006170.1"/>
</dbReference>
<dbReference type="PROSITE" id="PS50102">
    <property type="entry name" value="RRM"/>
    <property type="match status" value="1"/>
</dbReference>
<name>A0A5M6BUU1_9TREE</name>
<dbReference type="KEGG" id="ksn:43590323"/>
<dbReference type="GO" id="GO:0005730">
    <property type="term" value="C:nucleolus"/>
    <property type="evidence" value="ECO:0007669"/>
    <property type="project" value="UniProtKB-SubCell"/>
</dbReference>
<dbReference type="AlphaFoldDB" id="A0A5M6BUU1"/>
<evidence type="ECO:0000256" key="4">
    <source>
        <dbReference type="SAM" id="MobiDB-lite"/>
    </source>
</evidence>
<dbReference type="CDD" id="cd12226">
    <property type="entry name" value="RRM_NOL8"/>
    <property type="match status" value="1"/>
</dbReference>
<dbReference type="InterPro" id="IPR035979">
    <property type="entry name" value="RBD_domain_sf"/>
</dbReference>
<evidence type="ECO:0000313" key="6">
    <source>
        <dbReference type="Proteomes" id="UP000322225"/>
    </source>
</evidence>
<reference evidence="5" key="2">
    <citation type="submission" date="2024-01" db="EMBL/GenBank/DDBJ databases">
        <title>Comparative genomics of Cryptococcus and Kwoniella reveals pathogenesis evolution and contrasting modes of karyotype evolution via chromosome fusion or intercentromeric recombination.</title>
        <authorList>
            <person name="Coelho M.A."/>
            <person name="David-Palma M."/>
            <person name="Shea T."/>
            <person name="Bowers K."/>
            <person name="McGinley-Smith S."/>
            <person name="Mohammad A.W."/>
            <person name="Gnirke A."/>
            <person name="Yurkov A.M."/>
            <person name="Nowrousian M."/>
            <person name="Sun S."/>
            <person name="Cuomo C.A."/>
            <person name="Heitman J."/>
        </authorList>
    </citation>
    <scope>NUCLEOTIDE SEQUENCE</scope>
    <source>
        <strain evidence="5">CBS 12478</strain>
    </source>
</reference>
<feature type="compositionally biased region" description="Acidic residues" evidence="4">
    <location>
        <begin position="583"/>
        <end position="621"/>
    </location>
</feature>
<gene>
    <name evidence="5" type="ORF">CI109_100795</name>
</gene>
<keyword evidence="2" id="KW-0694">RNA-binding</keyword>
<feature type="region of interest" description="Disordered" evidence="4">
    <location>
        <begin position="729"/>
        <end position="815"/>
    </location>
</feature>
<feature type="compositionally biased region" description="Low complexity" evidence="4">
    <location>
        <begin position="528"/>
        <end position="542"/>
    </location>
</feature>
<organism evidence="5 6">
    <name type="scientific">Kwoniella shandongensis</name>
    <dbReference type="NCBI Taxonomy" id="1734106"/>
    <lineage>
        <taxon>Eukaryota</taxon>
        <taxon>Fungi</taxon>
        <taxon>Dikarya</taxon>
        <taxon>Basidiomycota</taxon>
        <taxon>Agaricomycotina</taxon>
        <taxon>Tremellomycetes</taxon>
        <taxon>Tremellales</taxon>
        <taxon>Cryptococcaceae</taxon>
        <taxon>Kwoniella</taxon>
    </lineage>
</organism>
<dbReference type="SMART" id="SM00360">
    <property type="entry name" value="RRM"/>
    <property type="match status" value="1"/>
</dbReference>
<dbReference type="Gene3D" id="3.30.70.330">
    <property type="match status" value="1"/>
</dbReference>
<evidence type="ECO:0000313" key="5">
    <source>
        <dbReference type="EMBL" id="WWD16369.1"/>
    </source>
</evidence>
<evidence type="ECO:0000256" key="1">
    <source>
        <dbReference type="ARBA" id="ARBA00004604"/>
    </source>
</evidence>
<dbReference type="EMBL" id="CP144052">
    <property type="protein sequence ID" value="WWD16369.1"/>
    <property type="molecule type" value="Genomic_DNA"/>
</dbReference>
<comment type="subcellular location">
    <subcellularLocation>
        <location evidence="1">Nucleus</location>
        <location evidence="1">Nucleolus</location>
    </subcellularLocation>
</comment>
<dbReference type="Proteomes" id="UP000322225">
    <property type="component" value="Chromosome 2"/>
</dbReference>
<sequence>MVDATVTKRIHIGGLTPSITTAHIKDRFSSFGNVREVEEMKPDGLGQPRPFTFFTIETTPVQLKKCLNIMSGSHWRGTQLRLAEAKPRWDVAIQLQAKADAEPETIRQTIEKKRKRVMHARGEGVGMMAQDMRLVSNTKIAEKKKFWVIIGDGAGEEKRLIRPISVRPSHPIGVGLVDRREKMKGRRMRLPPSRGFRKVINPVQWGSTYVSASQLNAGKPTDEEKSAQEGSWEYESIDDDEVEEEEEDGKIPLGVWRRVVNGEVVEEEVVQGKRRRVDDVDEEDLDDTELPEMGDTASSPLFGSRALPRGEERDASPLFPTRADGAPSPSSPAVADEERPSSPLFPSRAEADELSSDQSASAEQSENEEQVDEAEVSSSPLFATRAVAAESALSPSPSPSAEIEQAATPPLFPTRALTVSPPAIRRSPTPPPVVKRRPEIPNPLREQARSERSQALGVLGALLGGVSPPRQKAGQSEWAGFAESDEDDEEVEVARGRSKSVSQVPAVIVSAGTHDDEVKEMDAEEPEAGPSDAAGSEASSSGSGSGSSGSEESSESDEMDVDPPAGDAGESSSGSGSGSSGSSDDDDDDDENSDDSSSDDSESDEEDSEEEEEDSDDEEMSETTKTEKPKTSALKDMFAPIPTTTGGFSLMANLDPDLEFDEDLDITIPLPVPASSTTAGGSFAPVAQVKKVEEALAPLTTSSRGKVKFDADPEIPLFFAIPTSADAIAGPSRRGEAPNPYNDLYIPTPPAGAATTAGGGGGNRWGGAATMSREYHGGGYQQQGEEEEGGEGEEEEEVQKEPLQGFWRQDNEGDKEMKAIWEKDKLELTQGFKKRFRDAKKQRRRRGGEDVE</sequence>
<dbReference type="InterPro" id="IPR012677">
    <property type="entry name" value="Nucleotide-bd_a/b_plait_sf"/>
</dbReference>
<reference evidence="5" key="1">
    <citation type="submission" date="2017-08" db="EMBL/GenBank/DDBJ databases">
        <authorList>
            <person name="Cuomo C."/>
            <person name="Billmyre B."/>
            <person name="Heitman J."/>
        </authorList>
    </citation>
    <scope>NUCLEOTIDE SEQUENCE</scope>
    <source>
        <strain evidence="5">CBS 12478</strain>
    </source>
</reference>
<feature type="compositionally biased region" description="Basic residues" evidence="4">
    <location>
        <begin position="832"/>
        <end position="846"/>
    </location>
</feature>
<dbReference type="PANTHER" id="PTHR48029">
    <property type="entry name" value="NUCLEOLAR PROTEIN 8"/>
    <property type="match status" value="1"/>
</dbReference>
<dbReference type="SUPFAM" id="SSF54928">
    <property type="entry name" value="RNA-binding domain, RBD"/>
    <property type="match status" value="1"/>
</dbReference>
<dbReference type="GeneID" id="43590323"/>
<feature type="region of interest" description="Disordered" evidence="4">
    <location>
        <begin position="831"/>
        <end position="852"/>
    </location>
</feature>
<accession>A0A5M6BUU1</accession>
<keyword evidence="6" id="KW-1185">Reference proteome</keyword>
<feature type="compositionally biased region" description="Acidic residues" evidence="4">
    <location>
        <begin position="365"/>
        <end position="375"/>
    </location>
</feature>
<protein>
    <submittedName>
        <fullName evidence="5">Uncharacterized protein</fullName>
    </submittedName>
</protein>
<feature type="compositionally biased region" description="Acidic residues" evidence="4">
    <location>
        <begin position="552"/>
        <end position="561"/>
    </location>
</feature>
<evidence type="ECO:0000256" key="2">
    <source>
        <dbReference type="ARBA" id="ARBA00022884"/>
    </source>
</evidence>
<dbReference type="InterPro" id="IPR034138">
    <property type="entry name" value="NOP8_RRM"/>
</dbReference>
<feature type="region of interest" description="Disordered" evidence="4">
    <location>
        <begin position="214"/>
        <end position="249"/>
    </location>
</feature>
<proteinExistence type="predicted"/>
<dbReference type="GO" id="GO:0003723">
    <property type="term" value="F:RNA binding"/>
    <property type="evidence" value="ECO:0007669"/>
    <property type="project" value="UniProtKB-UniRule"/>
</dbReference>
<feature type="compositionally biased region" description="Acidic residues" evidence="4">
    <location>
        <begin position="784"/>
        <end position="798"/>
    </location>
</feature>
<evidence type="ECO:0000256" key="3">
    <source>
        <dbReference type="ARBA" id="ARBA00023242"/>
    </source>
</evidence>
<feature type="compositionally biased region" description="Acidic residues" evidence="4">
    <location>
        <begin position="279"/>
        <end position="292"/>
    </location>
</feature>
<feature type="compositionally biased region" description="Low complexity" evidence="4">
    <location>
        <begin position="386"/>
        <end position="407"/>
    </location>
</feature>
<feature type="region of interest" description="Disordered" evidence="4">
    <location>
        <begin position="464"/>
        <end position="640"/>
    </location>
</feature>
<dbReference type="PANTHER" id="PTHR48029:SF1">
    <property type="entry name" value="NUCLEOLAR PROTEIN 8"/>
    <property type="match status" value="1"/>
</dbReference>
<feature type="compositionally biased region" description="Acidic residues" evidence="4">
    <location>
        <begin position="235"/>
        <end position="248"/>
    </location>
</feature>
<keyword evidence="3" id="KW-0539">Nucleus</keyword>
<dbReference type="InterPro" id="IPR000504">
    <property type="entry name" value="RRM_dom"/>
</dbReference>